<comment type="caution">
    <text evidence="2">The sequence shown here is derived from an EMBL/GenBank/DDBJ whole genome shotgun (WGS) entry which is preliminary data.</text>
</comment>
<evidence type="ECO:0000313" key="3">
    <source>
        <dbReference type="Proteomes" id="UP000272464"/>
    </source>
</evidence>
<name>A0A3S1BU65_9BACL</name>
<dbReference type="RefSeq" id="WP_127198580.1">
    <property type="nucleotide sequence ID" value="NZ_RZNX01000002.1"/>
</dbReference>
<feature type="domain" description="DUF7033" evidence="1">
    <location>
        <begin position="113"/>
        <end position="198"/>
    </location>
</feature>
<protein>
    <recommendedName>
        <fullName evidence="1">DUF7033 domain-containing protein</fullName>
    </recommendedName>
</protein>
<dbReference type="Proteomes" id="UP000272464">
    <property type="component" value="Unassembled WGS sequence"/>
</dbReference>
<dbReference type="InterPro" id="IPR054297">
    <property type="entry name" value="DUF7033"/>
</dbReference>
<dbReference type="SUPFAM" id="SSF88713">
    <property type="entry name" value="Glycoside hydrolase/deacetylase"/>
    <property type="match status" value="1"/>
</dbReference>
<dbReference type="AlphaFoldDB" id="A0A3S1BU65"/>
<keyword evidence="3" id="KW-1185">Reference proteome</keyword>
<accession>A0A3S1BU65</accession>
<dbReference type="InterPro" id="IPR011330">
    <property type="entry name" value="Glyco_hydro/deAcase_b/a-brl"/>
</dbReference>
<evidence type="ECO:0000259" key="1">
    <source>
        <dbReference type="Pfam" id="PF23019"/>
    </source>
</evidence>
<dbReference type="Pfam" id="PF23019">
    <property type="entry name" value="DUF7033"/>
    <property type="match status" value="1"/>
</dbReference>
<proteinExistence type="predicted"/>
<dbReference type="OrthoDB" id="5573484at2"/>
<gene>
    <name evidence="2" type="ORF">EJP77_07400</name>
</gene>
<dbReference type="CDD" id="cd10931">
    <property type="entry name" value="CE4_u7"/>
    <property type="match status" value="1"/>
</dbReference>
<dbReference type="EMBL" id="RZNX01000002">
    <property type="protein sequence ID" value="RUT33466.1"/>
    <property type="molecule type" value="Genomic_DNA"/>
</dbReference>
<dbReference type="Gene3D" id="3.20.20.370">
    <property type="entry name" value="Glycoside hydrolase/deacetylase"/>
    <property type="match status" value="1"/>
</dbReference>
<sequence length="470" mass="54536">MLRSPIERKPEREYIYQVIFEEFLGLDYFVSYEEREDIEITGAGIGGSAGAQLIIADVLLRTEDAEWLEPASMPKLPLDEAVIPGFGAVPVLYGRPNRKGTFIHTDGDKITCGIDLFGACLFMLARYEELVVTERDQHDRFTAYSSVAYQAGFLDRPIVNEYVEILYACLHRLWPELRRKNREFRRLISHDVDAPFFVYGRSFLSVAKESAGDVLRRFDTESALKKAGMLRRGLRDLSADPFNTFESLMDLSERHGIRSSFYFITQETEPGMDGNYQMADPNIRSLLRQIHARGHEIGLHPAYQTYLNPERIRRQYDILRSTAEECGISQQVWGGRQHYLRWRAPDTWQHWEDAGLHYDSTLIYADLAGFRCGVCYEFPVFNLRTRQPLQLRERPLIVMDQTIVHQSYMGLTGEKALRTILHYYKQCAKYQGDFTLLWHNSQLMRSSDRELYQACLEKLSIHNPKKVSVQ</sequence>
<reference evidence="2 3" key="1">
    <citation type="submission" date="2018-12" db="EMBL/GenBank/DDBJ databases">
        <authorList>
            <person name="Sun L."/>
            <person name="Chen Z."/>
        </authorList>
    </citation>
    <scope>NUCLEOTIDE SEQUENCE [LARGE SCALE GENOMIC DNA]</scope>
    <source>
        <strain evidence="2 3">3-5-3</strain>
    </source>
</reference>
<organism evidence="2 3">
    <name type="scientific">Paenibacillus zeisoli</name>
    <dbReference type="NCBI Taxonomy" id="2496267"/>
    <lineage>
        <taxon>Bacteria</taxon>
        <taxon>Bacillati</taxon>
        <taxon>Bacillota</taxon>
        <taxon>Bacilli</taxon>
        <taxon>Bacillales</taxon>
        <taxon>Paenibacillaceae</taxon>
        <taxon>Paenibacillus</taxon>
    </lineage>
</organism>
<evidence type="ECO:0000313" key="2">
    <source>
        <dbReference type="EMBL" id="RUT33466.1"/>
    </source>
</evidence>
<dbReference type="GO" id="GO:0005975">
    <property type="term" value="P:carbohydrate metabolic process"/>
    <property type="evidence" value="ECO:0007669"/>
    <property type="project" value="InterPro"/>
</dbReference>